<feature type="compositionally biased region" description="Polar residues" evidence="1">
    <location>
        <begin position="44"/>
        <end position="55"/>
    </location>
</feature>
<keyword evidence="3" id="KW-1185">Reference proteome</keyword>
<gene>
    <name evidence="2" type="ORF">BDV98DRAFT_132360</name>
</gene>
<accession>A0A5C3QC87</accession>
<proteinExistence type="predicted"/>
<protein>
    <submittedName>
        <fullName evidence="2">Uncharacterized protein</fullName>
    </submittedName>
</protein>
<dbReference type="Proteomes" id="UP000305067">
    <property type="component" value="Unassembled WGS sequence"/>
</dbReference>
<feature type="region of interest" description="Disordered" evidence="1">
    <location>
        <begin position="1"/>
        <end position="55"/>
    </location>
</feature>
<sequence>MSGETRSTLEKPTRTTSNPSSSGKHTSAQPTRKRMDFARPKSLAGSSSTSGMTIDDTSFWSARVDLSEESKSGLPSDGSIPCGGFWDNSELNLISPLSDASPWPSRRSPIGGSSQYSGFWNKPR</sequence>
<organism evidence="2 3">
    <name type="scientific">Pterulicium gracile</name>
    <dbReference type="NCBI Taxonomy" id="1884261"/>
    <lineage>
        <taxon>Eukaryota</taxon>
        <taxon>Fungi</taxon>
        <taxon>Dikarya</taxon>
        <taxon>Basidiomycota</taxon>
        <taxon>Agaricomycotina</taxon>
        <taxon>Agaricomycetes</taxon>
        <taxon>Agaricomycetidae</taxon>
        <taxon>Agaricales</taxon>
        <taxon>Pleurotineae</taxon>
        <taxon>Pterulaceae</taxon>
        <taxon>Pterulicium</taxon>
    </lineage>
</organism>
<dbReference type="AlphaFoldDB" id="A0A5C3QC87"/>
<evidence type="ECO:0000313" key="3">
    <source>
        <dbReference type="Proteomes" id="UP000305067"/>
    </source>
</evidence>
<evidence type="ECO:0000313" key="2">
    <source>
        <dbReference type="EMBL" id="TFK99652.1"/>
    </source>
</evidence>
<feature type="region of interest" description="Disordered" evidence="1">
    <location>
        <begin position="96"/>
        <end position="124"/>
    </location>
</feature>
<evidence type="ECO:0000256" key="1">
    <source>
        <dbReference type="SAM" id="MobiDB-lite"/>
    </source>
</evidence>
<feature type="compositionally biased region" description="Polar residues" evidence="1">
    <location>
        <begin position="14"/>
        <end position="30"/>
    </location>
</feature>
<dbReference type="EMBL" id="ML178832">
    <property type="protein sequence ID" value="TFK99652.1"/>
    <property type="molecule type" value="Genomic_DNA"/>
</dbReference>
<reference evidence="2 3" key="1">
    <citation type="journal article" date="2019" name="Nat. Ecol. Evol.">
        <title>Megaphylogeny resolves global patterns of mushroom evolution.</title>
        <authorList>
            <person name="Varga T."/>
            <person name="Krizsan K."/>
            <person name="Foldi C."/>
            <person name="Dima B."/>
            <person name="Sanchez-Garcia M."/>
            <person name="Sanchez-Ramirez S."/>
            <person name="Szollosi G.J."/>
            <person name="Szarkandi J.G."/>
            <person name="Papp V."/>
            <person name="Albert L."/>
            <person name="Andreopoulos W."/>
            <person name="Angelini C."/>
            <person name="Antonin V."/>
            <person name="Barry K.W."/>
            <person name="Bougher N.L."/>
            <person name="Buchanan P."/>
            <person name="Buyck B."/>
            <person name="Bense V."/>
            <person name="Catcheside P."/>
            <person name="Chovatia M."/>
            <person name="Cooper J."/>
            <person name="Damon W."/>
            <person name="Desjardin D."/>
            <person name="Finy P."/>
            <person name="Geml J."/>
            <person name="Haridas S."/>
            <person name="Hughes K."/>
            <person name="Justo A."/>
            <person name="Karasinski D."/>
            <person name="Kautmanova I."/>
            <person name="Kiss B."/>
            <person name="Kocsube S."/>
            <person name="Kotiranta H."/>
            <person name="LaButti K.M."/>
            <person name="Lechner B.E."/>
            <person name="Liimatainen K."/>
            <person name="Lipzen A."/>
            <person name="Lukacs Z."/>
            <person name="Mihaltcheva S."/>
            <person name="Morgado L.N."/>
            <person name="Niskanen T."/>
            <person name="Noordeloos M.E."/>
            <person name="Ohm R.A."/>
            <person name="Ortiz-Santana B."/>
            <person name="Ovrebo C."/>
            <person name="Racz N."/>
            <person name="Riley R."/>
            <person name="Savchenko A."/>
            <person name="Shiryaev A."/>
            <person name="Soop K."/>
            <person name="Spirin V."/>
            <person name="Szebenyi C."/>
            <person name="Tomsovsky M."/>
            <person name="Tulloss R.E."/>
            <person name="Uehling J."/>
            <person name="Grigoriev I.V."/>
            <person name="Vagvolgyi C."/>
            <person name="Papp T."/>
            <person name="Martin F.M."/>
            <person name="Miettinen O."/>
            <person name="Hibbett D.S."/>
            <person name="Nagy L.G."/>
        </authorList>
    </citation>
    <scope>NUCLEOTIDE SEQUENCE [LARGE SCALE GENOMIC DNA]</scope>
    <source>
        <strain evidence="2 3">CBS 309.79</strain>
    </source>
</reference>
<name>A0A5C3QC87_9AGAR</name>